<dbReference type="InterPro" id="IPR036875">
    <property type="entry name" value="Znf_CCHC_sf"/>
</dbReference>
<evidence type="ECO:0000259" key="4">
    <source>
        <dbReference type="PROSITE" id="PS50158"/>
    </source>
</evidence>
<keyword evidence="6" id="KW-1185">Reference proteome</keyword>
<keyword evidence="1" id="KW-0479">Metal-binding</keyword>
<evidence type="ECO:0000256" key="3">
    <source>
        <dbReference type="SAM" id="MobiDB-lite"/>
    </source>
</evidence>
<dbReference type="EMBL" id="CP111026">
    <property type="protein sequence ID" value="WAR27332.1"/>
    <property type="molecule type" value="Genomic_DNA"/>
</dbReference>
<keyword evidence="1" id="KW-0862">Zinc</keyword>
<feature type="domain" description="CCHC-type" evidence="4">
    <location>
        <begin position="208"/>
        <end position="222"/>
    </location>
</feature>
<keyword evidence="2" id="KW-0175">Coiled coil</keyword>
<dbReference type="PROSITE" id="PS50158">
    <property type="entry name" value="ZF_CCHC"/>
    <property type="match status" value="1"/>
</dbReference>
<dbReference type="SMART" id="SM00343">
    <property type="entry name" value="ZnF_C2HC"/>
    <property type="match status" value="1"/>
</dbReference>
<evidence type="ECO:0000256" key="2">
    <source>
        <dbReference type="SAM" id="Coils"/>
    </source>
</evidence>
<accession>A0ABY7G0B5</accession>
<reference evidence="5" key="1">
    <citation type="submission" date="2022-11" db="EMBL/GenBank/DDBJ databases">
        <title>Centuries of genome instability and evolution in soft-shell clam transmissible cancer (bioRxiv).</title>
        <authorList>
            <person name="Hart S.F.M."/>
            <person name="Yonemitsu M.A."/>
            <person name="Giersch R.M."/>
            <person name="Beal B.F."/>
            <person name="Arriagada G."/>
            <person name="Davis B.W."/>
            <person name="Ostrander E.A."/>
            <person name="Goff S.P."/>
            <person name="Metzger M.J."/>
        </authorList>
    </citation>
    <scope>NUCLEOTIDE SEQUENCE</scope>
    <source>
        <strain evidence="5">MELC-2E11</strain>
        <tissue evidence="5">Siphon/mantle</tissue>
    </source>
</reference>
<gene>
    <name evidence="5" type="ORF">MAR_013036</name>
</gene>
<feature type="non-terminal residue" evidence="5">
    <location>
        <position position="1"/>
    </location>
</feature>
<evidence type="ECO:0000313" key="5">
    <source>
        <dbReference type="EMBL" id="WAR27332.1"/>
    </source>
</evidence>
<organism evidence="5 6">
    <name type="scientific">Mya arenaria</name>
    <name type="common">Soft-shell clam</name>
    <dbReference type="NCBI Taxonomy" id="6604"/>
    <lineage>
        <taxon>Eukaryota</taxon>
        <taxon>Metazoa</taxon>
        <taxon>Spiralia</taxon>
        <taxon>Lophotrochozoa</taxon>
        <taxon>Mollusca</taxon>
        <taxon>Bivalvia</taxon>
        <taxon>Autobranchia</taxon>
        <taxon>Heteroconchia</taxon>
        <taxon>Euheterodonta</taxon>
        <taxon>Imparidentia</taxon>
        <taxon>Neoheterodontei</taxon>
        <taxon>Myida</taxon>
        <taxon>Myoidea</taxon>
        <taxon>Myidae</taxon>
        <taxon>Mya</taxon>
    </lineage>
</organism>
<feature type="compositionally biased region" description="Basic and acidic residues" evidence="3">
    <location>
        <begin position="137"/>
        <end position="147"/>
    </location>
</feature>
<evidence type="ECO:0000313" key="6">
    <source>
        <dbReference type="Proteomes" id="UP001164746"/>
    </source>
</evidence>
<proteinExistence type="predicted"/>
<name>A0ABY7G0B5_MYAAR</name>
<evidence type="ECO:0000256" key="1">
    <source>
        <dbReference type="PROSITE-ProRule" id="PRU00047"/>
    </source>
</evidence>
<dbReference type="Proteomes" id="UP001164746">
    <property type="component" value="Chromosome 15"/>
</dbReference>
<dbReference type="SUPFAM" id="SSF57756">
    <property type="entry name" value="Retrovirus zinc finger-like domains"/>
    <property type="match status" value="1"/>
</dbReference>
<protein>
    <recommendedName>
        <fullName evidence="4">CCHC-type domain-containing protein</fullName>
    </recommendedName>
</protein>
<feature type="region of interest" description="Disordered" evidence="3">
    <location>
        <begin position="132"/>
        <end position="152"/>
    </location>
</feature>
<dbReference type="InterPro" id="IPR001878">
    <property type="entry name" value="Znf_CCHC"/>
</dbReference>
<feature type="coiled-coil region" evidence="2">
    <location>
        <begin position="299"/>
        <end position="326"/>
    </location>
</feature>
<keyword evidence="1" id="KW-0863">Zinc-finger</keyword>
<sequence length="457" mass="51351">MDDSSCANSENVLMDRIEKMISNKLACFEERISQSQKDVADSQICKMQEDILCNDTYQFKRKSCENQFKFNLKETTQLREAESHVRKMDIEASGASIAKGMDLMMQRQKPDADASEMGWAVVKEYFSNPLASDSEDEKQISRAENKASKKAKQFLKTRPGRGRFASRFVPYTSRASASPPPPYGTGAPIPTVTQAALTGPKPQRPGLCFGCGRPGHWKFECRAGETPKTYDKISRIVDDIVSQNKFENFDQQKQLLNLPNVDGVQVEKDLVTPVGRLKRCIAEWDKIGVTSCRLKLKPNAEILKNNKSAKDNSDFVENEIEKLLSKGCISEIGQVPQVVNPLIVAFGKKGKPRMTNVHGCHKKRHMVGIFVVYGNKLYTCYRRKNMSTRFLHACIDSRLGWNSMVLLSSNAIKELEFCRQNARNLNVKGDCIASEVQSDIDCFTDASQFGYGCYVAL</sequence>